<evidence type="ECO:0000313" key="3">
    <source>
        <dbReference type="EMBL" id="MCT7360267.1"/>
    </source>
</evidence>
<evidence type="ECO:0000256" key="1">
    <source>
        <dbReference type="SAM" id="MobiDB-lite"/>
    </source>
</evidence>
<dbReference type="EMBL" id="JAOANI010000028">
    <property type="protein sequence ID" value="MCT7360267.1"/>
    <property type="molecule type" value="Genomic_DNA"/>
</dbReference>
<evidence type="ECO:0000256" key="2">
    <source>
        <dbReference type="SAM" id="SignalP"/>
    </source>
</evidence>
<evidence type="ECO:0000313" key="4">
    <source>
        <dbReference type="Proteomes" id="UP001147830"/>
    </source>
</evidence>
<protein>
    <recommendedName>
        <fullName evidence="5">GLUG domain-containing protein</fullName>
    </recommendedName>
</protein>
<feature type="signal peptide" evidence="2">
    <location>
        <begin position="1"/>
        <end position="21"/>
    </location>
</feature>
<feature type="region of interest" description="Disordered" evidence="1">
    <location>
        <begin position="423"/>
        <end position="446"/>
    </location>
</feature>
<reference evidence="3" key="1">
    <citation type="journal article" date="2022" name="Front. Microbiol.">
        <title>Genome-based taxonomic rearrangement of Oceanobacter-related bacteria including the description of Thalassolituus hydrocarbonoclasticus sp. nov. and Thalassolituus pacificus sp. nov. and emended description of the genus Thalassolituus.</title>
        <authorList>
            <person name="Dong C."/>
            <person name="Wei L."/>
            <person name="Wang J."/>
            <person name="Lai Q."/>
            <person name="Huang Z."/>
            <person name="Shao Z."/>
        </authorList>
    </citation>
    <scope>NUCLEOTIDE SEQUENCE</scope>
    <source>
        <strain evidence="3">59MF3M-4</strain>
    </source>
</reference>
<dbReference type="Gene3D" id="2.160.20.110">
    <property type="match status" value="1"/>
</dbReference>
<feature type="chain" id="PRO_5040733933" description="GLUG domain-containing protein" evidence="2">
    <location>
        <begin position="22"/>
        <end position="469"/>
    </location>
</feature>
<dbReference type="RefSeq" id="WP_260977110.1">
    <property type="nucleotide sequence ID" value="NZ_JAOANI010000028.1"/>
</dbReference>
<reference evidence="3" key="2">
    <citation type="submission" date="2022-08" db="EMBL/GenBank/DDBJ databases">
        <authorList>
            <person name="Dong C."/>
        </authorList>
    </citation>
    <scope>NUCLEOTIDE SEQUENCE</scope>
    <source>
        <strain evidence="3">59MF3M-4</strain>
    </source>
</reference>
<gene>
    <name evidence="3" type="ORF">NYR02_14695</name>
</gene>
<comment type="caution">
    <text evidence="3">The sequence shown here is derived from an EMBL/GenBank/DDBJ whole genome shotgun (WGS) entry which is preliminary data.</text>
</comment>
<keyword evidence="2" id="KW-0732">Signal</keyword>
<keyword evidence="4" id="KW-1185">Reference proteome</keyword>
<sequence length="469" mass="49095">MKFKKTLLAAAIIGLSAQVLAAEPREDYDLDDNGLIEINSLQDLDAMRNYRDAESEFNLSTATGCPESGCTGFELTTDLNFDTNGDGVINASDEFWNDGLGWEPVGSSPSPTFGAIFDGKNHVIRNLYINRPESDNVGLFARVYWGSIYNLAIAGSLTSVTGQNNVGILSGIITKGDVSSVSSSGQVQGVNAVGGLIGSYQTEANSRRTLSSCYSTANVNASEAGAGGIAGYVNANNVTECFALGDVTANTKAGGLIGEVISISIANAYASGNVSATDIAGGLVGYHNSYSLNIYYAYAMGNVSVSDEAGIAGGLIGQANNSSVNHSHWTTETGQQYLHGGGTLSNDVGNSSYSQSVLSCPTAADDTDCTTDATLYQDWTNSYIMADETVVNYWDFGTANQMPVLTAQGYVLRDRDGDGIWDFNDAYPDDPTNTEPKSPTSGGSSSGGGALIWLLGLAAMVSLRRKSKA</sequence>
<accession>A0A9X2WI87</accession>
<feature type="compositionally biased region" description="Polar residues" evidence="1">
    <location>
        <begin position="431"/>
        <end position="440"/>
    </location>
</feature>
<dbReference type="Proteomes" id="UP001147830">
    <property type="component" value="Unassembled WGS sequence"/>
</dbReference>
<evidence type="ECO:0008006" key="5">
    <source>
        <dbReference type="Google" id="ProtNLM"/>
    </source>
</evidence>
<organism evidence="3 4">
    <name type="scientific">Thalassolituus pacificus</name>
    <dbReference type="NCBI Taxonomy" id="2975440"/>
    <lineage>
        <taxon>Bacteria</taxon>
        <taxon>Pseudomonadati</taxon>
        <taxon>Pseudomonadota</taxon>
        <taxon>Gammaproteobacteria</taxon>
        <taxon>Oceanospirillales</taxon>
        <taxon>Oceanospirillaceae</taxon>
        <taxon>Thalassolituus</taxon>
    </lineage>
</organism>
<name>A0A9X2WI87_9GAMM</name>
<proteinExistence type="predicted"/>
<dbReference type="AlphaFoldDB" id="A0A9X2WI87"/>